<accession>A0A9D4QVC5</accession>
<gene>
    <name evidence="2" type="ORF">DPMN_087170</name>
</gene>
<sequence length="191" mass="21232">MSENTPQRVETSFIRVWPNQTKNDDSSPTGYPVYPWSSLYKRFQYGPVHATVFDEYNKRNYTAKALSNHGSASSEAQLATYKKWLRKVGILHLAILGARGKVSQDNISLESLSKGCSQAGGLLGKGCRQSLAVLDLFLRSLTMRQSLQSRSPRTPVRHTDIPYHPPHPPPSTILNKDLLGLYPFVSFGAGV</sequence>
<proteinExistence type="predicted"/>
<name>A0A9D4QVC5_DREPO</name>
<reference evidence="2" key="1">
    <citation type="journal article" date="2019" name="bioRxiv">
        <title>The Genome of the Zebra Mussel, Dreissena polymorpha: A Resource for Invasive Species Research.</title>
        <authorList>
            <person name="McCartney M.A."/>
            <person name="Auch B."/>
            <person name="Kono T."/>
            <person name="Mallez S."/>
            <person name="Zhang Y."/>
            <person name="Obille A."/>
            <person name="Becker A."/>
            <person name="Abrahante J.E."/>
            <person name="Garbe J."/>
            <person name="Badalamenti J.P."/>
            <person name="Herman A."/>
            <person name="Mangelson H."/>
            <person name="Liachko I."/>
            <person name="Sullivan S."/>
            <person name="Sone E.D."/>
            <person name="Koren S."/>
            <person name="Silverstein K.A.T."/>
            <person name="Beckman K.B."/>
            <person name="Gohl D.M."/>
        </authorList>
    </citation>
    <scope>NUCLEOTIDE SEQUENCE</scope>
    <source>
        <strain evidence="2">Duluth1</strain>
        <tissue evidence="2">Whole animal</tissue>
    </source>
</reference>
<protein>
    <submittedName>
        <fullName evidence="2">Uncharacterized protein</fullName>
    </submittedName>
</protein>
<evidence type="ECO:0000313" key="2">
    <source>
        <dbReference type="EMBL" id="KAH3844904.1"/>
    </source>
</evidence>
<keyword evidence="3" id="KW-1185">Reference proteome</keyword>
<dbReference type="AlphaFoldDB" id="A0A9D4QVC5"/>
<dbReference type="EMBL" id="JAIWYP010000003">
    <property type="protein sequence ID" value="KAH3844904.1"/>
    <property type="molecule type" value="Genomic_DNA"/>
</dbReference>
<comment type="caution">
    <text evidence="2">The sequence shown here is derived from an EMBL/GenBank/DDBJ whole genome shotgun (WGS) entry which is preliminary data.</text>
</comment>
<reference evidence="2" key="2">
    <citation type="submission" date="2020-11" db="EMBL/GenBank/DDBJ databases">
        <authorList>
            <person name="McCartney M.A."/>
            <person name="Auch B."/>
            <person name="Kono T."/>
            <person name="Mallez S."/>
            <person name="Becker A."/>
            <person name="Gohl D.M."/>
            <person name="Silverstein K.A.T."/>
            <person name="Koren S."/>
            <person name="Bechman K.B."/>
            <person name="Herman A."/>
            <person name="Abrahante J.E."/>
            <person name="Garbe J."/>
        </authorList>
    </citation>
    <scope>NUCLEOTIDE SEQUENCE</scope>
    <source>
        <strain evidence="2">Duluth1</strain>
        <tissue evidence="2">Whole animal</tissue>
    </source>
</reference>
<dbReference type="Proteomes" id="UP000828390">
    <property type="component" value="Unassembled WGS sequence"/>
</dbReference>
<evidence type="ECO:0000313" key="3">
    <source>
        <dbReference type="Proteomes" id="UP000828390"/>
    </source>
</evidence>
<feature type="region of interest" description="Disordered" evidence="1">
    <location>
        <begin position="148"/>
        <end position="170"/>
    </location>
</feature>
<organism evidence="2 3">
    <name type="scientific">Dreissena polymorpha</name>
    <name type="common">Zebra mussel</name>
    <name type="synonym">Mytilus polymorpha</name>
    <dbReference type="NCBI Taxonomy" id="45954"/>
    <lineage>
        <taxon>Eukaryota</taxon>
        <taxon>Metazoa</taxon>
        <taxon>Spiralia</taxon>
        <taxon>Lophotrochozoa</taxon>
        <taxon>Mollusca</taxon>
        <taxon>Bivalvia</taxon>
        <taxon>Autobranchia</taxon>
        <taxon>Heteroconchia</taxon>
        <taxon>Euheterodonta</taxon>
        <taxon>Imparidentia</taxon>
        <taxon>Neoheterodontei</taxon>
        <taxon>Myida</taxon>
        <taxon>Dreissenoidea</taxon>
        <taxon>Dreissenidae</taxon>
        <taxon>Dreissena</taxon>
    </lineage>
</organism>
<evidence type="ECO:0000256" key="1">
    <source>
        <dbReference type="SAM" id="MobiDB-lite"/>
    </source>
</evidence>